<dbReference type="AlphaFoldDB" id="A0A0A9GD04"/>
<dbReference type="EMBL" id="GBRH01176567">
    <property type="protein sequence ID" value="JAE21329.1"/>
    <property type="molecule type" value="Transcribed_RNA"/>
</dbReference>
<protein>
    <submittedName>
        <fullName evidence="1">Uncharacterized protein</fullName>
    </submittedName>
</protein>
<reference evidence="1" key="1">
    <citation type="submission" date="2014-09" db="EMBL/GenBank/DDBJ databases">
        <authorList>
            <person name="Magalhaes I.L.F."/>
            <person name="Oliveira U."/>
            <person name="Santos F.R."/>
            <person name="Vidigal T.H.D.A."/>
            <person name="Brescovit A.D."/>
            <person name="Santos A.J."/>
        </authorList>
    </citation>
    <scope>NUCLEOTIDE SEQUENCE</scope>
    <source>
        <tissue evidence="1">Shoot tissue taken approximately 20 cm above the soil surface</tissue>
    </source>
</reference>
<sequence length="53" mass="6193">MSGAGRWIRSRRCSPCTMASAISSRLIWSSRSVEDHLFGKLWSKKWLLVERRI</sequence>
<name>A0A0A9GD04_ARUDO</name>
<organism evidence="1">
    <name type="scientific">Arundo donax</name>
    <name type="common">Giant reed</name>
    <name type="synonym">Donax arundinaceus</name>
    <dbReference type="NCBI Taxonomy" id="35708"/>
    <lineage>
        <taxon>Eukaryota</taxon>
        <taxon>Viridiplantae</taxon>
        <taxon>Streptophyta</taxon>
        <taxon>Embryophyta</taxon>
        <taxon>Tracheophyta</taxon>
        <taxon>Spermatophyta</taxon>
        <taxon>Magnoliopsida</taxon>
        <taxon>Liliopsida</taxon>
        <taxon>Poales</taxon>
        <taxon>Poaceae</taxon>
        <taxon>PACMAD clade</taxon>
        <taxon>Arundinoideae</taxon>
        <taxon>Arundineae</taxon>
        <taxon>Arundo</taxon>
    </lineage>
</organism>
<evidence type="ECO:0000313" key="1">
    <source>
        <dbReference type="EMBL" id="JAE21329.1"/>
    </source>
</evidence>
<reference evidence="1" key="2">
    <citation type="journal article" date="2015" name="Data Brief">
        <title>Shoot transcriptome of the giant reed, Arundo donax.</title>
        <authorList>
            <person name="Barrero R.A."/>
            <person name="Guerrero F.D."/>
            <person name="Moolhuijzen P."/>
            <person name="Goolsby J.A."/>
            <person name="Tidwell J."/>
            <person name="Bellgard S.E."/>
            <person name="Bellgard M.I."/>
        </authorList>
    </citation>
    <scope>NUCLEOTIDE SEQUENCE</scope>
    <source>
        <tissue evidence="1">Shoot tissue taken approximately 20 cm above the soil surface</tissue>
    </source>
</reference>
<accession>A0A0A9GD04</accession>
<proteinExistence type="predicted"/>